<protein>
    <submittedName>
        <fullName evidence="1">Uncharacterized protein</fullName>
    </submittedName>
</protein>
<dbReference type="EMBL" id="JBHULV010000028">
    <property type="protein sequence ID" value="MFD2731914.1"/>
    <property type="molecule type" value="Genomic_DNA"/>
</dbReference>
<organism evidence="1 2">
    <name type="scientific">Pedobacter alpinus</name>
    <dbReference type="NCBI Taxonomy" id="1590643"/>
    <lineage>
        <taxon>Bacteria</taxon>
        <taxon>Pseudomonadati</taxon>
        <taxon>Bacteroidota</taxon>
        <taxon>Sphingobacteriia</taxon>
        <taxon>Sphingobacteriales</taxon>
        <taxon>Sphingobacteriaceae</taxon>
        <taxon>Pedobacter</taxon>
    </lineage>
</organism>
<dbReference type="RefSeq" id="WP_379043612.1">
    <property type="nucleotide sequence ID" value="NZ_JBHSKW010000032.1"/>
</dbReference>
<evidence type="ECO:0000313" key="1">
    <source>
        <dbReference type="EMBL" id="MFD2731914.1"/>
    </source>
</evidence>
<sequence length="65" mass="7505">MKTKTKLEETQSQQLRQEFKMKVNQGIKPKLTLFQNLKIKWYKITGGDSGFDKAADLAFAREGKI</sequence>
<evidence type="ECO:0000313" key="2">
    <source>
        <dbReference type="Proteomes" id="UP001597546"/>
    </source>
</evidence>
<gene>
    <name evidence="1" type="ORF">ACFSSE_09370</name>
</gene>
<proteinExistence type="predicted"/>
<reference evidence="2" key="1">
    <citation type="journal article" date="2019" name="Int. J. Syst. Evol. Microbiol.">
        <title>The Global Catalogue of Microorganisms (GCM) 10K type strain sequencing project: providing services to taxonomists for standard genome sequencing and annotation.</title>
        <authorList>
            <consortium name="The Broad Institute Genomics Platform"/>
            <consortium name="The Broad Institute Genome Sequencing Center for Infectious Disease"/>
            <person name="Wu L."/>
            <person name="Ma J."/>
        </authorList>
    </citation>
    <scope>NUCLEOTIDE SEQUENCE [LARGE SCALE GENOMIC DNA]</scope>
    <source>
        <strain evidence="2">KCTC 42456</strain>
    </source>
</reference>
<accession>A0ABW5TS68</accession>
<name>A0ABW5TS68_9SPHI</name>
<keyword evidence="2" id="KW-1185">Reference proteome</keyword>
<dbReference type="Proteomes" id="UP001597546">
    <property type="component" value="Unassembled WGS sequence"/>
</dbReference>
<comment type="caution">
    <text evidence="1">The sequence shown here is derived from an EMBL/GenBank/DDBJ whole genome shotgun (WGS) entry which is preliminary data.</text>
</comment>